<reference evidence="2" key="1">
    <citation type="submission" date="2018-02" db="EMBL/GenBank/DDBJ databases">
        <title>Rhizophora mucronata_Transcriptome.</title>
        <authorList>
            <person name="Meera S.P."/>
            <person name="Sreeshan A."/>
            <person name="Augustine A."/>
        </authorList>
    </citation>
    <scope>NUCLEOTIDE SEQUENCE</scope>
    <source>
        <tissue evidence="2">Leaf</tissue>
    </source>
</reference>
<sequence length="54" mass="6155">MRPLPTGKQEHGFAVPAREKQRTQPRKMGVIVHNTSKFWGLGRCMQSYQMVAAI</sequence>
<accession>A0A2P2IJU1</accession>
<dbReference type="EMBL" id="GGEC01001005">
    <property type="protein sequence ID" value="MBW81488.1"/>
    <property type="molecule type" value="Transcribed_RNA"/>
</dbReference>
<organism evidence="2">
    <name type="scientific">Rhizophora mucronata</name>
    <name type="common">Asiatic mangrove</name>
    <dbReference type="NCBI Taxonomy" id="61149"/>
    <lineage>
        <taxon>Eukaryota</taxon>
        <taxon>Viridiplantae</taxon>
        <taxon>Streptophyta</taxon>
        <taxon>Embryophyta</taxon>
        <taxon>Tracheophyta</taxon>
        <taxon>Spermatophyta</taxon>
        <taxon>Magnoliopsida</taxon>
        <taxon>eudicotyledons</taxon>
        <taxon>Gunneridae</taxon>
        <taxon>Pentapetalae</taxon>
        <taxon>rosids</taxon>
        <taxon>fabids</taxon>
        <taxon>Malpighiales</taxon>
        <taxon>Rhizophoraceae</taxon>
        <taxon>Rhizophora</taxon>
    </lineage>
</organism>
<protein>
    <submittedName>
        <fullName evidence="2">Uncharacterized protein</fullName>
    </submittedName>
</protein>
<name>A0A2P2IJU1_RHIMU</name>
<evidence type="ECO:0000256" key="1">
    <source>
        <dbReference type="SAM" id="MobiDB-lite"/>
    </source>
</evidence>
<proteinExistence type="predicted"/>
<feature type="region of interest" description="Disordered" evidence="1">
    <location>
        <begin position="1"/>
        <end position="25"/>
    </location>
</feature>
<dbReference type="EMBL" id="GGEC01001006">
    <property type="protein sequence ID" value="MBW81489.1"/>
    <property type="molecule type" value="Transcribed_RNA"/>
</dbReference>
<dbReference type="AlphaFoldDB" id="A0A2P2IJU1"/>
<evidence type="ECO:0000313" key="2">
    <source>
        <dbReference type="EMBL" id="MBW81489.1"/>
    </source>
</evidence>